<comment type="caution">
    <text evidence="1">The sequence shown here is derived from an EMBL/GenBank/DDBJ whole genome shotgun (WGS) entry which is preliminary data.</text>
</comment>
<organism evidence="1 2">
    <name type="scientific">Polarella glacialis</name>
    <name type="common">Dinoflagellate</name>
    <dbReference type="NCBI Taxonomy" id="89957"/>
    <lineage>
        <taxon>Eukaryota</taxon>
        <taxon>Sar</taxon>
        <taxon>Alveolata</taxon>
        <taxon>Dinophyceae</taxon>
        <taxon>Suessiales</taxon>
        <taxon>Suessiaceae</taxon>
        <taxon>Polarella</taxon>
    </lineage>
</organism>
<accession>A0A813LD76</accession>
<proteinExistence type="predicted"/>
<reference evidence="1" key="1">
    <citation type="submission" date="2021-02" db="EMBL/GenBank/DDBJ databases">
        <authorList>
            <person name="Dougan E. K."/>
            <person name="Rhodes N."/>
            <person name="Thang M."/>
            <person name="Chan C."/>
        </authorList>
    </citation>
    <scope>NUCLEOTIDE SEQUENCE</scope>
</reference>
<evidence type="ECO:0000313" key="2">
    <source>
        <dbReference type="Proteomes" id="UP000626109"/>
    </source>
</evidence>
<dbReference type="EMBL" id="CAJNNW010034117">
    <property type="protein sequence ID" value="CAE8721643.1"/>
    <property type="molecule type" value="Genomic_DNA"/>
</dbReference>
<evidence type="ECO:0000313" key="1">
    <source>
        <dbReference type="EMBL" id="CAE8721643.1"/>
    </source>
</evidence>
<dbReference type="AlphaFoldDB" id="A0A813LD76"/>
<dbReference type="Proteomes" id="UP000626109">
    <property type="component" value="Unassembled WGS sequence"/>
</dbReference>
<name>A0A813LD76_POLGL</name>
<sequence length="157" mass="16929">MAESSAALTPGMNRSRSFAASGGLVLSRAPPAARKDKFLPHKSMHERCNIVQDSLARNKAEMAGNREVIDWALAIKKERKAALASSSGHEVGAAAPAFSGRWQTKWQGVLSSTNRAPRDMYPQHCSSSFPSLHLGKASPKARLDITAFQIIGLPPDH</sequence>
<gene>
    <name evidence="1" type="ORF">PGLA2088_LOCUS42049</name>
</gene>
<protein>
    <submittedName>
        <fullName evidence="1">Uncharacterized protein</fullName>
    </submittedName>
</protein>